<dbReference type="GO" id="GO:0034727">
    <property type="term" value="P:piecemeal microautophagy of the nucleus"/>
    <property type="evidence" value="ECO:0007669"/>
    <property type="project" value="TreeGrafter"/>
</dbReference>
<dbReference type="GO" id="GO:1990316">
    <property type="term" value="C:Atg1/ULK1 kinase complex"/>
    <property type="evidence" value="ECO:0007669"/>
    <property type="project" value="TreeGrafter"/>
</dbReference>
<dbReference type="GeneID" id="30193392"/>
<feature type="region of interest" description="Disordered" evidence="8">
    <location>
        <begin position="1077"/>
        <end position="1169"/>
    </location>
</feature>
<comment type="similarity">
    <text evidence="1 6">Belongs to the ATG11 family.</text>
</comment>
<feature type="coiled-coil region" evidence="7">
    <location>
        <begin position="230"/>
        <end position="264"/>
    </location>
</feature>
<comment type="function">
    <text evidence="6">Involved in cytoplasm to vacuole transport (Cvt), pexophagy, mitophagy and nucleophagy. Recruits mitochondria for their selective degradation via autophagy (mitophagy) during starvation. Works as scaffold proteins that recruit ATG proteins to the pre-autophagosome (PAS), the site of vesicle/autophagosome formation. Required for the Cvt vesicles completion.</text>
</comment>
<proteinExistence type="inferred from homology"/>
<dbReference type="GO" id="GO:0000045">
    <property type="term" value="P:autophagosome assembly"/>
    <property type="evidence" value="ECO:0007669"/>
    <property type="project" value="UniProtKB-UniRule"/>
</dbReference>
<comment type="subunit">
    <text evidence="6">Homodimer.</text>
</comment>
<evidence type="ECO:0000256" key="3">
    <source>
        <dbReference type="ARBA" id="ARBA00022927"/>
    </source>
</evidence>
<feature type="region of interest" description="Disordered" evidence="8">
    <location>
        <begin position="1205"/>
        <end position="1362"/>
    </location>
</feature>
<evidence type="ECO:0000259" key="9">
    <source>
        <dbReference type="Pfam" id="PF04108"/>
    </source>
</evidence>
<feature type="compositionally biased region" description="Low complexity" evidence="8">
    <location>
        <begin position="1272"/>
        <end position="1283"/>
    </location>
</feature>
<dbReference type="Pfam" id="PF04108">
    <property type="entry name" value="ATG17_like"/>
    <property type="match status" value="1"/>
</dbReference>
<evidence type="ECO:0000259" key="10">
    <source>
        <dbReference type="Pfam" id="PF10377"/>
    </source>
</evidence>
<dbReference type="GO" id="GO:0060090">
    <property type="term" value="F:molecular adaptor activity"/>
    <property type="evidence" value="ECO:0007669"/>
    <property type="project" value="TreeGrafter"/>
</dbReference>
<comment type="caution">
    <text evidence="11">The sequence shown here is derived from an EMBL/GenBank/DDBJ whole genome shotgun (WGS) entry which is preliminary data.</text>
</comment>
<dbReference type="GO" id="GO:0034517">
    <property type="term" value="P:ribophagy"/>
    <property type="evidence" value="ECO:0007669"/>
    <property type="project" value="TreeGrafter"/>
</dbReference>
<dbReference type="Proteomes" id="UP000094819">
    <property type="component" value="Unassembled WGS sequence"/>
</dbReference>
<accession>A0A1E3J708</accession>
<feature type="domain" description="Autophagy-related protein 11 C-terminal" evidence="10">
    <location>
        <begin position="911"/>
        <end position="1026"/>
    </location>
</feature>
<feature type="compositionally biased region" description="Low complexity" evidence="8">
    <location>
        <begin position="1123"/>
        <end position="1139"/>
    </location>
</feature>
<feature type="compositionally biased region" description="Polar residues" evidence="8">
    <location>
        <begin position="1038"/>
        <end position="1053"/>
    </location>
</feature>
<evidence type="ECO:0000256" key="4">
    <source>
        <dbReference type="ARBA" id="ARBA00023006"/>
    </source>
</evidence>
<evidence type="ECO:0000256" key="7">
    <source>
        <dbReference type="SAM" id="Coils"/>
    </source>
</evidence>
<dbReference type="InterPro" id="IPR040040">
    <property type="entry name" value="ATG11"/>
</dbReference>
<dbReference type="GO" id="GO:0019901">
    <property type="term" value="F:protein kinase binding"/>
    <property type="evidence" value="ECO:0007669"/>
    <property type="project" value="TreeGrafter"/>
</dbReference>
<keyword evidence="6" id="KW-0472">Membrane</keyword>
<dbReference type="Pfam" id="PF10377">
    <property type="entry name" value="ATG11"/>
    <property type="match status" value="1"/>
</dbReference>
<dbReference type="GO" id="GO:0015031">
    <property type="term" value="P:protein transport"/>
    <property type="evidence" value="ECO:0007669"/>
    <property type="project" value="UniProtKB-KW"/>
</dbReference>
<feature type="region of interest" description="Disordered" evidence="8">
    <location>
        <begin position="1029"/>
        <end position="1053"/>
    </location>
</feature>
<feature type="coiled-coil region" evidence="7">
    <location>
        <begin position="742"/>
        <end position="787"/>
    </location>
</feature>
<evidence type="ECO:0000313" key="11">
    <source>
        <dbReference type="EMBL" id="ODN96465.1"/>
    </source>
</evidence>
<keyword evidence="2 6" id="KW-0813">Transport</keyword>
<dbReference type="GO" id="GO:1903599">
    <property type="term" value="P:positive regulation of autophagy of mitochondrion"/>
    <property type="evidence" value="ECO:0007669"/>
    <property type="project" value="UniProtKB-UniRule"/>
</dbReference>
<dbReference type="InterPro" id="IPR045326">
    <property type="entry name" value="ATG17-like_dom"/>
</dbReference>
<name>A0A1E3J708_9TREE</name>
<dbReference type="GO" id="GO:0034045">
    <property type="term" value="C:phagophore assembly site membrane"/>
    <property type="evidence" value="ECO:0007669"/>
    <property type="project" value="UniProtKB-SubCell"/>
</dbReference>
<evidence type="ECO:0000256" key="6">
    <source>
        <dbReference type="RuleBase" id="RU367075"/>
    </source>
</evidence>
<dbReference type="GO" id="GO:0061709">
    <property type="term" value="P:reticulophagy"/>
    <property type="evidence" value="ECO:0007669"/>
    <property type="project" value="TreeGrafter"/>
</dbReference>
<dbReference type="EMBL" id="AWGH01000011">
    <property type="protein sequence ID" value="ODN96465.1"/>
    <property type="molecule type" value="Genomic_DNA"/>
</dbReference>
<reference evidence="11 12" key="1">
    <citation type="submission" date="2016-06" db="EMBL/GenBank/DDBJ databases">
        <title>Evolution of pathogenesis and genome organization in the Tremellales.</title>
        <authorList>
            <person name="Cuomo C."/>
            <person name="Litvintseva A."/>
            <person name="Heitman J."/>
            <person name="Chen Y."/>
            <person name="Sun S."/>
            <person name="Springer D."/>
            <person name="Dromer F."/>
            <person name="Young S."/>
            <person name="Zeng Q."/>
            <person name="Chapman S."/>
            <person name="Gujja S."/>
            <person name="Saif S."/>
            <person name="Birren B."/>
        </authorList>
    </citation>
    <scope>NUCLEOTIDE SEQUENCE [LARGE SCALE GENOMIC DNA]</scope>
    <source>
        <strain evidence="11 12">CBS 7118</strain>
    </source>
</reference>
<organism evidence="11 12">
    <name type="scientific">Cryptococcus wingfieldii CBS 7118</name>
    <dbReference type="NCBI Taxonomy" id="1295528"/>
    <lineage>
        <taxon>Eukaryota</taxon>
        <taxon>Fungi</taxon>
        <taxon>Dikarya</taxon>
        <taxon>Basidiomycota</taxon>
        <taxon>Agaricomycotina</taxon>
        <taxon>Tremellomycetes</taxon>
        <taxon>Tremellales</taxon>
        <taxon>Cryptococcaceae</taxon>
        <taxon>Cryptococcus</taxon>
    </lineage>
</organism>
<dbReference type="GO" id="GO:0005774">
    <property type="term" value="C:vacuolar membrane"/>
    <property type="evidence" value="ECO:0007669"/>
    <property type="project" value="UniProtKB-SubCell"/>
</dbReference>
<comment type="subcellular location">
    <subcellularLocation>
        <location evidence="6">Preautophagosomal structure membrane</location>
        <topology evidence="6">Peripheral membrane protein</topology>
    </subcellularLocation>
    <subcellularLocation>
        <location evidence="6">Vacuole membrane</location>
        <topology evidence="6">Peripheral membrane protein</topology>
    </subcellularLocation>
    <text evidence="6">During pexophagy, accumulates in the vacuolar membrane region, where the peroxisomes contact the vacuole.</text>
</comment>
<keyword evidence="4 6" id="KW-0072">Autophagy</keyword>
<feature type="compositionally biased region" description="Polar residues" evidence="8">
    <location>
        <begin position="1205"/>
        <end position="1219"/>
    </location>
</feature>
<dbReference type="GO" id="GO:0000422">
    <property type="term" value="P:autophagy of mitochondrion"/>
    <property type="evidence" value="ECO:0007669"/>
    <property type="project" value="TreeGrafter"/>
</dbReference>
<feature type="compositionally biased region" description="Low complexity" evidence="8">
    <location>
        <begin position="520"/>
        <end position="541"/>
    </location>
</feature>
<sequence>MDLYHASDGGLFRTPTPLQDYPNIDALYQHVAAATAIPDHHILLFLEDGRELQGSVLHQLQNEPVTRAERLPLKVYLYNRDTFWSDPEAWAAQFQEELQLPPHIDLSSLQGIQHPFLIAHDHLSHLQSLFDAQSSALYIAYTNLSQHLQPVVNEFQSFASRVETSFKSEEELIKSSKLDMALLPKLAINPVMLKKREGEEWKERTMGDYVNGKKMEQVRESCRVLHVESVERFNSIADNLDELVEQSERESEAYDTRAAQVRNEFSDGLARLEVALGQLAQLIDSGASDVEEGNTDFVELDQAMREDLTALTSLKNEFTLDVHVHLRQVASLQSQTHDMLSPIRKLDADLSTQKEKSAFPHLQRLHQIPFAYATAVAEMIKRRDFGQMLGDWTKRLKGTLETFVQVEHKRRQMVQGEWLSQLPFSIPGLGENQPPRVDITVITGSEGISNVTLGYEEIEKLVAWLESIQDDPDVRAVMQEGDEERLKDMQIGIESLVSRLDTAGMELDRAVERGVLHPKSLPQSRSTSTSRTTLHLSSQLRATTKERDDTIQLLDTQNSLVESLQTRQAELQDELVRLRSDLEEEGLARQALSQELEEREKEKEDRSKEDEDLIKGLQAEMAQEKDRATDLGVRLQEALLDVDGLRNGERTLQAQLHELQEERSNALQDQQAAQAVIANLESEVAGLRAELGTTVNQLEQAREYRETALKHQMAEAERLLRDQIAEADGDRAVLDQQTLTLTKELEDLKVDTQRQMSAAENNSIRQIDGLKAELSLTKAQLKDNQQRELALKDELAVAKDSLTASVQDKSKLGDQTREAVALAGRYYEACQRLFDAINSSTTISGTAAQGRSRSPTFHQSGSLPAAKSHFETSYETKTVPGSDQLEASSTSAASFATSPASSFDIQAFADAVTKTIGMAKKWSKSCRQYRDQAKNKISFTNFSKGDLALFLPTRNTATKSWAAFNISAPHNFLKLNAALLEQIRTREWIIARIIKIEEAVATGGESLNTNPFGLADGLRYYTHTVEEYNPHAARPSRRTPSASFGGSQIMTSPQRMLSEGASTVGLGVMTPLKVQSGITAGMPGVGRGRTQSGYFPPMKSLDEQALGSGSEELGEKEAADKAGLSFSTSSLRGSTSPSPAKRGSPLPFGRPLSPLADGSLSPKAGPITVPASATRFTTSAHSPAQSNFPSRASRTSLTTFITARATSPPSQAESQQHLSGLNLGNDRVSGRPASVTSTASSYPKGLGIGIPGGKTAPSMAVTTSHEGEDAASSRSPGRSKSPSVLPEASTSPGHKSRRNRPSSAQSKRASFSLLGTAPDIGTGPSGGPVGAESGNGKPSDGRKGSVSAIEMLRRIDKGSGAI</sequence>
<feature type="compositionally biased region" description="Basic and acidic residues" evidence="8">
    <location>
        <begin position="1351"/>
        <end position="1362"/>
    </location>
</feature>
<feature type="region of interest" description="Disordered" evidence="8">
    <location>
        <begin position="513"/>
        <end position="543"/>
    </location>
</feature>
<dbReference type="PANTHER" id="PTHR13222">
    <property type="entry name" value="RB1-INDUCIBLE COILED-COIL"/>
    <property type="match status" value="1"/>
</dbReference>
<dbReference type="RefSeq" id="XP_019031711.1">
    <property type="nucleotide sequence ID" value="XM_019176301.1"/>
</dbReference>
<keyword evidence="6" id="KW-0926">Vacuole</keyword>
<keyword evidence="5 7" id="KW-0175">Coiled coil</keyword>
<dbReference type="InterPro" id="IPR019460">
    <property type="entry name" value="Atg11_C"/>
</dbReference>
<evidence type="ECO:0000256" key="8">
    <source>
        <dbReference type="SAM" id="MobiDB-lite"/>
    </source>
</evidence>
<feature type="region of interest" description="Disordered" evidence="8">
    <location>
        <begin position="592"/>
        <end position="612"/>
    </location>
</feature>
<evidence type="ECO:0000256" key="1">
    <source>
        <dbReference type="ARBA" id="ARBA00009729"/>
    </source>
</evidence>
<feature type="domain" description="Autophagy protein ATG17-like" evidence="9">
    <location>
        <begin position="122"/>
        <end position="412"/>
    </location>
</feature>
<keyword evidence="3 6" id="KW-0653">Protein transport</keyword>
<dbReference type="OrthoDB" id="447953at2759"/>
<protein>
    <recommendedName>
        <fullName evidence="6">Autophagy-related protein 11</fullName>
    </recommendedName>
</protein>
<evidence type="ECO:0000256" key="5">
    <source>
        <dbReference type="ARBA" id="ARBA00023054"/>
    </source>
</evidence>
<keyword evidence="12" id="KW-1185">Reference proteome</keyword>
<evidence type="ECO:0000256" key="2">
    <source>
        <dbReference type="ARBA" id="ARBA00022448"/>
    </source>
</evidence>
<gene>
    <name evidence="11" type="ORF">L198_04179</name>
</gene>
<evidence type="ECO:0000313" key="12">
    <source>
        <dbReference type="Proteomes" id="UP000094819"/>
    </source>
</evidence>
<dbReference type="PANTHER" id="PTHR13222:SF1">
    <property type="entry name" value="RB1-INDUCIBLE COILED-COIL PROTEIN 1"/>
    <property type="match status" value="1"/>
</dbReference>
<feature type="compositionally biased region" description="Basic and acidic residues" evidence="8">
    <location>
        <begin position="596"/>
        <end position="609"/>
    </location>
</feature>